<evidence type="ECO:0000313" key="2">
    <source>
        <dbReference type="Proteomes" id="UP000279446"/>
    </source>
</evidence>
<accession>A0A3S1DLK0</accession>
<comment type="caution">
    <text evidence="1">The sequence shown here is derived from an EMBL/GenBank/DDBJ whole genome shotgun (WGS) entry which is preliminary data.</text>
</comment>
<dbReference type="Proteomes" id="UP000279446">
    <property type="component" value="Unassembled WGS sequence"/>
</dbReference>
<evidence type="ECO:0008006" key="3">
    <source>
        <dbReference type="Google" id="ProtNLM"/>
    </source>
</evidence>
<keyword evidence="2" id="KW-1185">Reference proteome</keyword>
<organism evidence="1 2">
    <name type="scientific">Paenibacillus anaericanus</name>
    <dbReference type="NCBI Taxonomy" id="170367"/>
    <lineage>
        <taxon>Bacteria</taxon>
        <taxon>Bacillati</taxon>
        <taxon>Bacillota</taxon>
        <taxon>Bacilli</taxon>
        <taxon>Bacillales</taxon>
        <taxon>Paenibacillaceae</taxon>
        <taxon>Paenibacillus</taxon>
    </lineage>
</organism>
<reference evidence="1 2" key="1">
    <citation type="submission" date="2018-12" db="EMBL/GenBank/DDBJ databases">
        <authorList>
            <person name="Sun L."/>
            <person name="Chen Z."/>
        </authorList>
    </citation>
    <scope>NUCLEOTIDE SEQUENCE [LARGE SCALE GENOMIC DNA]</scope>
    <source>
        <strain evidence="1 2">DSM 15890</strain>
    </source>
</reference>
<sequence length="223" mass="27090">MYKPVTKRKRNTKYGNNNWFRYSSKINRNVYFYSDLEFDHWLLIEFDRSIKEFCEQPLHVNDYVNGEYINTIFDMWTIDVDRKEMFIEVKYSNELDLKSLKFSPRSFRQVQSQKLWCQEMGYDHEVHTDEWIYKNRLYVNNLRKIIPYIDKRKPNNEVALRKVLNVITNQNKCSVEMIEARLHELSKHQVRECVCNLIYDGIVIANTDTCEFGKNLEVWMNEP</sequence>
<dbReference type="GO" id="GO:0003676">
    <property type="term" value="F:nucleic acid binding"/>
    <property type="evidence" value="ECO:0007669"/>
    <property type="project" value="InterPro"/>
</dbReference>
<proteinExistence type="predicted"/>
<gene>
    <name evidence="1" type="ORF">EJP82_06610</name>
</gene>
<evidence type="ECO:0000313" key="1">
    <source>
        <dbReference type="EMBL" id="RUT47378.1"/>
    </source>
</evidence>
<dbReference type="OrthoDB" id="1778922at2"/>
<dbReference type="Gene3D" id="3.40.1350.10">
    <property type="match status" value="1"/>
</dbReference>
<dbReference type="RefSeq" id="WP_127191255.1">
    <property type="nucleotide sequence ID" value="NZ_RZNY01000004.1"/>
</dbReference>
<name>A0A3S1DLK0_9BACL</name>
<dbReference type="EMBL" id="RZNY01000004">
    <property type="protein sequence ID" value="RUT47378.1"/>
    <property type="molecule type" value="Genomic_DNA"/>
</dbReference>
<dbReference type="InterPro" id="IPR011856">
    <property type="entry name" value="tRNA_endonuc-like_dom_sf"/>
</dbReference>
<dbReference type="AlphaFoldDB" id="A0A3S1DLK0"/>
<protein>
    <recommendedName>
        <fullName evidence="3">TnsA endonuclease N-terminal domain-containing protein</fullName>
    </recommendedName>
</protein>